<dbReference type="EMBL" id="AP018449">
    <property type="protein sequence ID" value="BBB90781.1"/>
    <property type="molecule type" value="Genomic_DNA"/>
</dbReference>
<dbReference type="HAMAP" id="MF_00213">
    <property type="entry name" value="HypA_HybF"/>
    <property type="match status" value="1"/>
</dbReference>
<dbReference type="GO" id="GO:0051604">
    <property type="term" value="P:protein maturation"/>
    <property type="evidence" value="ECO:0007669"/>
    <property type="project" value="InterPro"/>
</dbReference>
<dbReference type="Pfam" id="PF01155">
    <property type="entry name" value="HypA"/>
    <property type="match status" value="1"/>
</dbReference>
<evidence type="ECO:0000256" key="3">
    <source>
        <dbReference type="ARBA" id="ARBA00022833"/>
    </source>
</evidence>
<keyword evidence="1 4" id="KW-0533">Nickel</keyword>
<evidence type="ECO:0000313" key="6">
    <source>
        <dbReference type="Proteomes" id="UP000276437"/>
    </source>
</evidence>
<accession>A0A348AI83</accession>
<keyword evidence="2 4" id="KW-0479">Metal-binding</keyword>
<dbReference type="KEGG" id="mana:MAMMFC1_01442"/>
<reference evidence="5 6" key="1">
    <citation type="journal article" date="2018" name="Int. J. Syst. Evol. Microbiol.">
        <title>Methylomusa anaerophila gen. nov., sp. nov., an anaerobic methanol-utilizing bacterium isolated from a microbial fuel cell.</title>
        <authorList>
            <person name="Amano N."/>
            <person name="Yamamuro A."/>
            <person name="Miyahara M."/>
            <person name="Kouzuma A."/>
            <person name="Abe T."/>
            <person name="Watanabe K."/>
        </authorList>
    </citation>
    <scope>NUCLEOTIDE SEQUENCE [LARGE SCALE GENOMIC DNA]</scope>
    <source>
        <strain evidence="5 6">MMFC1</strain>
    </source>
</reference>
<name>A0A348AI83_9FIRM</name>
<comment type="similarity">
    <text evidence="4">Belongs to the HypA/HybF family.</text>
</comment>
<protein>
    <recommendedName>
        <fullName evidence="4">Hydrogenase maturation factor HypA</fullName>
    </recommendedName>
</protein>
<dbReference type="PANTHER" id="PTHR34535:SF3">
    <property type="entry name" value="HYDROGENASE MATURATION FACTOR HYPA"/>
    <property type="match status" value="1"/>
</dbReference>
<dbReference type="OrthoDB" id="9800361at2"/>
<keyword evidence="6" id="KW-1185">Reference proteome</keyword>
<gene>
    <name evidence="4 5" type="primary">hypA</name>
    <name evidence="5" type="ORF">MAMMFC1_01442</name>
</gene>
<dbReference type="RefSeq" id="WP_126307703.1">
    <property type="nucleotide sequence ID" value="NZ_AP018449.1"/>
</dbReference>
<feature type="binding site" evidence="4">
    <location>
        <position position="89"/>
    </location>
    <ligand>
        <name>Zn(2+)</name>
        <dbReference type="ChEBI" id="CHEBI:29105"/>
    </ligand>
</feature>
<dbReference type="GO" id="GO:0008270">
    <property type="term" value="F:zinc ion binding"/>
    <property type="evidence" value="ECO:0007669"/>
    <property type="project" value="UniProtKB-UniRule"/>
</dbReference>
<evidence type="ECO:0000256" key="4">
    <source>
        <dbReference type="HAMAP-Rule" id="MF_00213"/>
    </source>
</evidence>
<feature type="binding site" evidence="4">
    <location>
        <position position="73"/>
    </location>
    <ligand>
        <name>Zn(2+)</name>
        <dbReference type="ChEBI" id="CHEBI:29105"/>
    </ligand>
</feature>
<sequence>MHEMGIAQSILDIAVEAARSHQAARVTGVKVRIGQITGVDPEALAFGFTALSAGTIAQGASLTIETVPASGCCRECRHEFSFTVQRFFCPECGSAGIEILSGRELQVEHVEVD</sequence>
<evidence type="ECO:0000256" key="2">
    <source>
        <dbReference type="ARBA" id="ARBA00022723"/>
    </source>
</evidence>
<evidence type="ECO:0000256" key="1">
    <source>
        <dbReference type="ARBA" id="ARBA00022596"/>
    </source>
</evidence>
<dbReference type="AlphaFoldDB" id="A0A348AI83"/>
<dbReference type="PANTHER" id="PTHR34535">
    <property type="entry name" value="HYDROGENASE MATURATION FACTOR HYPA"/>
    <property type="match status" value="1"/>
</dbReference>
<evidence type="ECO:0000313" key="5">
    <source>
        <dbReference type="EMBL" id="BBB90781.1"/>
    </source>
</evidence>
<proteinExistence type="inferred from homology"/>
<feature type="binding site" evidence="4">
    <location>
        <position position="2"/>
    </location>
    <ligand>
        <name>Ni(2+)</name>
        <dbReference type="ChEBI" id="CHEBI:49786"/>
    </ligand>
</feature>
<dbReference type="InterPro" id="IPR000688">
    <property type="entry name" value="HypA/HybF"/>
</dbReference>
<feature type="binding site" evidence="4">
    <location>
        <position position="92"/>
    </location>
    <ligand>
        <name>Zn(2+)</name>
        <dbReference type="ChEBI" id="CHEBI:29105"/>
    </ligand>
</feature>
<dbReference type="Gene3D" id="3.30.2320.80">
    <property type="match status" value="1"/>
</dbReference>
<dbReference type="Proteomes" id="UP000276437">
    <property type="component" value="Chromosome"/>
</dbReference>
<dbReference type="GO" id="GO:0016151">
    <property type="term" value="F:nickel cation binding"/>
    <property type="evidence" value="ECO:0007669"/>
    <property type="project" value="UniProtKB-UniRule"/>
</dbReference>
<dbReference type="NCBIfam" id="TIGR00100">
    <property type="entry name" value="hypA"/>
    <property type="match status" value="1"/>
</dbReference>
<keyword evidence="3 4" id="KW-0862">Zinc</keyword>
<organism evidence="5 6">
    <name type="scientific">Methylomusa anaerophila</name>
    <dbReference type="NCBI Taxonomy" id="1930071"/>
    <lineage>
        <taxon>Bacteria</taxon>
        <taxon>Bacillati</taxon>
        <taxon>Bacillota</taxon>
        <taxon>Negativicutes</taxon>
        <taxon>Selenomonadales</taxon>
        <taxon>Sporomusaceae</taxon>
        <taxon>Methylomusa</taxon>
    </lineage>
</organism>
<feature type="binding site" evidence="4">
    <location>
        <position position="76"/>
    </location>
    <ligand>
        <name>Zn(2+)</name>
        <dbReference type="ChEBI" id="CHEBI:29105"/>
    </ligand>
</feature>
<comment type="function">
    <text evidence="4">Involved in the maturation of [NiFe] hydrogenases. Required for nickel insertion into the metal center of the hydrogenase.</text>
</comment>
<dbReference type="PIRSF" id="PIRSF004761">
    <property type="entry name" value="Hydrgn_mat_HypA"/>
    <property type="match status" value="1"/>
</dbReference>